<sequence length="59" mass="6344">MKLDNKKLSSRSLGRLVAKELTGDALKRASGASKNELMASKSYTDSSFNGPWGDCDPIP</sequence>
<dbReference type="EMBL" id="AUXW01000162">
    <property type="protein sequence ID" value="KKE82513.1"/>
    <property type="molecule type" value="Genomic_DNA"/>
</dbReference>
<proteinExistence type="predicted"/>
<evidence type="ECO:0000313" key="2">
    <source>
        <dbReference type="Proteomes" id="UP000033434"/>
    </source>
</evidence>
<dbReference type="PATRIC" id="fig|1129367.4.peg.3598"/>
<gene>
    <name evidence="1" type="ORF">N479_18065</name>
</gene>
<evidence type="ECO:0000313" key="1">
    <source>
        <dbReference type="EMBL" id="KKE82513.1"/>
    </source>
</evidence>
<protein>
    <submittedName>
        <fullName evidence="1">Uncharacterized protein</fullName>
    </submittedName>
</protein>
<dbReference type="RefSeq" id="WP_046357081.1">
    <property type="nucleotide sequence ID" value="NZ_AUXW01000162.1"/>
</dbReference>
<dbReference type="AlphaFoldDB" id="A0A0F6A8R0"/>
<dbReference type="Proteomes" id="UP000033434">
    <property type="component" value="Unassembled WGS sequence"/>
</dbReference>
<reference evidence="1 2" key="1">
    <citation type="journal article" date="2015" name="BMC Genomics">
        <title>Genome mining reveals unlocked bioactive potential of marine Gram-negative bacteria.</title>
        <authorList>
            <person name="Machado H."/>
            <person name="Sonnenschein E.C."/>
            <person name="Melchiorsen J."/>
            <person name="Gram L."/>
        </authorList>
    </citation>
    <scope>NUCLEOTIDE SEQUENCE [LARGE SCALE GENOMIC DNA]</scope>
    <source>
        <strain evidence="1 2">S4054</strain>
    </source>
</reference>
<organism evidence="1 2">
    <name type="scientific">Pseudoalteromonas luteoviolacea S4054</name>
    <dbReference type="NCBI Taxonomy" id="1129367"/>
    <lineage>
        <taxon>Bacteria</taxon>
        <taxon>Pseudomonadati</taxon>
        <taxon>Pseudomonadota</taxon>
        <taxon>Gammaproteobacteria</taxon>
        <taxon>Alteromonadales</taxon>
        <taxon>Pseudoalteromonadaceae</taxon>
        <taxon>Pseudoalteromonas</taxon>
    </lineage>
</organism>
<accession>A0A0F6A8R0</accession>
<comment type="caution">
    <text evidence="1">The sequence shown here is derived from an EMBL/GenBank/DDBJ whole genome shotgun (WGS) entry which is preliminary data.</text>
</comment>
<name>A0A0F6A8R0_9GAMM</name>